<dbReference type="CDD" id="cd06263">
    <property type="entry name" value="MAM"/>
    <property type="match status" value="1"/>
</dbReference>
<dbReference type="Pfam" id="PF00629">
    <property type="entry name" value="MAM"/>
    <property type="match status" value="1"/>
</dbReference>
<gene>
    <name evidence="5" type="primary">LOC106013342</name>
</gene>
<accession>A0ABM1AB07</accession>
<dbReference type="PROSITE" id="PS51864">
    <property type="entry name" value="ASTACIN"/>
    <property type="match status" value="1"/>
</dbReference>
<dbReference type="SUPFAM" id="SSF49899">
    <property type="entry name" value="Concanavalin A-like lectins/glucanases"/>
    <property type="match status" value="1"/>
</dbReference>
<proteinExistence type="predicted"/>
<dbReference type="PANTHER" id="PTHR23282">
    <property type="entry name" value="APICAL ENDOSOMAL GLYCOPROTEIN PRECURSOR"/>
    <property type="match status" value="1"/>
</dbReference>
<dbReference type="InterPro" id="IPR051560">
    <property type="entry name" value="MAM_domain-containing"/>
</dbReference>
<protein>
    <submittedName>
        <fullName evidence="5">MAM and LDL-receptor class A domain-containing protein 1</fullName>
    </submittedName>
</protein>
<dbReference type="Proteomes" id="UP000694888">
    <property type="component" value="Unplaced"/>
</dbReference>
<evidence type="ECO:0000259" key="2">
    <source>
        <dbReference type="PROSITE" id="PS50060"/>
    </source>
</evidence>
<dbReference type="RefSeq" id="XP_012944266.1">
    <property type="nucleotide sequence ID" value="XM_013088812.1"/>
</dbReference>
<dbReference type="InterPro" id="IPR024079">
    <property type="entry name" value="MetalloPept_cat_dom_sf"/>
</dbReference>
<dbReference type="GeneID" id="106013342"/>
<organism evidence="4 5">
    <name type="scientific">Aplysia californica</name>
    <name type="common">California sea hare</name>
    <dbReference type="NCBI Taxonomy" id="6500"/>
    <lineage>
        <taxon>Eukaryota</taxon>
        <taxon>Metazoa</taxon>
        <taxon>Spiralia</taxon>
        <taxon>Lophotrochozoa</taxon>
        <taxon>Mollusca</taxon>
        <taxon>Gastropoda</taxon>
        <taxon>Heterobranchia</taxon>
        <taxon>Euthyneura</taxon>
        <taxon>Tectipleura</taxon>
        <taxon>Aplysiida</taxon>
        <taxon>Aplysioidea</taxon>
        <taxon>Aplysiidae</taxon>
        <taxon>Aplysia</taxon>
    </lineage>
</organism>
<reference evidence="5" key="1">
    <citation type="submission" date="2025-08" db="UniProtKB">
        <authorList>
            <consortium name="RefSeq"/>
        </authorList>
    </citation>
    <scope>IDENTIFICATION</scope>
</reference>
<keyword evidence="4" id="KW-1185">Reference proteome</keyword>
<dbReference type="InterPro" id="IPR001506">
    <property type="entry name" value="Peptidase_M12A"/>
</dbReference>
<comment type="caution">
    <text evidence="1">Lacks conserved residue(s) required for the propagation of feature annotation.</text>
</comment>
<feature type="domain" description="MAM" evidence="2">
    <location>
        <begin position="66"/>
        <end position="118"/>
    </location>
</feature>
<dbReference type="InterPro" id="IPR013320">
    <property type="entry name" value="ConA-like_dom_sf"/>
</dbReference>
<dbReference type="SUPFAM" id="SSF55486">
    <property type="entry name" value="Metalloproteases ('zincins'), catalytic domain"/>
    <property type="match status" value="1"/>
</dbReference>
<feature type="domain" description="Peptidase M12A" evidence="3">
    <location>
        <begin position="1"/>
        <end position="50"/>
    </location>
</feature>
<evidence type="ECO:0000256" key="1">
    <source>
        <dbReference type="PROSITE-ProRule" id="PRU01211"/>
    </source>
</evidence>
<evidence type="ECO:0000259" key="3">
    <source>
        <dbReference type="PROSITE" id="PS51864"/>
    </source>
</evidence>
<dbReference type="InterPro" id="IPR000998">
    <property type="entry name" value="MAM_dom"/>
</dbReference>
<dbReference type="Pfam" id="PF01400">
    <property type="entry name" value="Astacin"/>
    <property type="match status" value="1"/>
</dbReference>
<dbReference type="Gene3D" id="2.60.120.200">
    <property type="match status" value="1"/>
</dbReference>
<evidence type="ECO:0000313" key="5">
    <source>
        <dbReference type="RefSeq" id="XP_012944266.1"/>
    </source>
</evidence>
<dbReference type="Gene3D" id="3.40.390.10">
    <property type="entry name" value="Collagenase (Catalytic Domain)"/>
    <property type="match status" value="1"/>
</dbReference>
<name>A0ABM1AB07_APLCA</name>
<dbReference type="PROSITE" id="PS50060">
    <property type="entry name" value="MAM_2"/>
    <property type="match status" value="1"/>
</dbReference>
<sequence length="151" mass="16801">MHYSAYIFAVDGSKPTITPKPNLAKGQQLGQRLRLSTLDVKRIQLLYGCSVDTGHITVPANTQLLIDCTFETGMCNLIQDSHDDFQWNRRHGSTPTSGTGPNGDHTNGVGYYVYTESNRHVNKYARLKSQSLPAGQSWRKNSRISFIKSVG</sequence>
<dbReference type="PANTHER" id="PTHR23282:SF142">
    <property type="entry name" value="MAM DOMAIN-CONTAINING PROTEIN"/>
    <property type="match status" value="1"/>
</dbReference>
<evidence type="ECO:0000313" key="4">
    <source>
        <dbReference type="Proteomes" id="UP000694888"/>
    </source>
</evidence>